<accession>A0A2I1L5U1</accession>
<dbReference type="Proteomes" id="UP000251923">
    <property type="component" value="Unassembled WGS sequence"/>
</dbReference>
<dbReference type="InterPro" id="IPR001387">
    <property type="entry name" value="Cro/C1-type_HTH"/>
</dbReference>
<dbReference type="EMBL" id="QMHM01000030">
    <property type="protein sequence ID" value="RAV77276.1"/>
    <property type="molecule type" value="Genomic_DNA"/>
</dbReference>
<proteinExistence type="predicted"/>
<dbReference type="InterPro" id="IPR010982">
    <property type="entry name" value="Lambda_DNA-bd_dom_sf"/>
</dbReference>
<dbReference type="Gene3D" id="1.10.260.40">
    <property type="entry name" value="lambda repressor-like DNA-binding domains"/>
    <property type="match status" value="1"/>
</dbReference>
<comment type="caution">
    <text evidence="1">The sequence shown here is derived from an EMBL/GenBank/DDBJ whole genome shotgun (WGS) entry which is preliminary data.</text>
</comment>
<reference evidence="1 2" key="1">
    <citation type="submission" date="2018-04" db="EMBL/GenBank/DDBJ databases">
        <title>Aerococcus urinae genomes.</title>
        <authorList>
            <person name="Hilt E."/>
            <person name="Gilbert N.M."/>
            <person name="Thomas-White K."/>
            <person name="Putonti C."/>
            <person name="Lewis A.L."/>
            <person name="Visck K.L."/>
            <person name="Wolfe A.J."/>
        </authorList>
    </citation>
    <scope>NUCLEOTIDE SEQUENCE [LARGE SCALE GENOMIC DNA]</scope>
    <source>
        <strain evidence="1 2">UMB7480</strain>
    </source>
</reference>
<dbReference type="CDD" id="cd00093">
    <property type="entry name" value="HTH_XRE"/>
    <property type="match status" value="1"/>
</dbReference>
<dbReference type="PROSITE" id="PS50943">
    <property type="entry name" value="HTH_CROC1"/>
    <property type="match status" value="1"/>
</dbReference>
<organism evidence="1 2">
    <name type="scientific">Aerococcus urinae</name>
    <dbReference type="NCBI Taxonomy" id="1376"/>
    <lineage>
        <taxon>Bacteria</taxon>
        <taxon>Bacillati</taxon>
        <taxon>Bacillota</taxon>
        <taxon>Bacilli</taxon>
        <taxon>Lactobacillales</taxon>
        <taxon>Aerococcaceae</taxon>
        <taxon>Aerococcus</taxon>
    </lineage>
</organism>
<sequence length="73" mass="8513">MMTRVKQMRSYMGMTQSDLANVLDISLQSYWKKEKGITPFTDDEKVILKKIFNKSFPSATIDDIFFNQKVSKV</sequence>
<evidence type="ECO:0000313" key="2">
    <source>
        <dbReference type="Proteomes" id="UP000251923"/>
    </source>
</evidence>
<name>A0A2I1L5U1_9LACT</name>
<gene>
    <name evidence="1" type="ORF">DBT54_09360</name>
</gene>
<evidence type="ECO:0000313" key="1">
    <source>
        <dbReference type="EMBL" id="RAV77276.1"/>
    </source>
</evidence>
<protein>
    <submittedName>
        <fullName evidence="1">Transcriptional regulator</fullName>
    </submittedName>
</protein>
<dbReference type="GO" id="GO:0003677">
    <property type="term" value="F:DNA binding"/>
    <property type="evidence" value="ECO:0007669"/>
    <property type="project" value="InterPro"/>
</dbReference>
<dbReference type="RefSeq" id="WP_070598088.1">
    <property type="nucleotide sequence ID" value="NZ_JASODG010000009.1"/>
</dbReference>
<dbReference type="SUPFAM" id="SSF47413">
    <property type="entry name" value="lambda repressor-like DNA-binding domains"/>
    <property type="match status" value="1"/>
</dbReference>
<dbReference type="AlphaFoldDB" id="A0A2I1L5U1"/>